<dbReference type="RefSeq" id="XP_013325944.1">
    <property type="nucleotide sequence ID" value="XM_013470490.1"/>
</dbReference>
<dbReference type="GO" id="GO:0010494">
    <property type="term" value="C:cytoplasmic stress granule"/>
    <property type="evidence" value="ECO:0007669"/>
    <property type="project" value="UniProtKB-ARBA"/>
</dbReference>
<evidence type="ECO:0000256" key="16">
    <source>
        <dbReference type="SAM" id="MobiDB-lite"/>
    </source>
</evidence>
<dbReference type="SMART" id="SM00517">
    <property type="entry name" value="PolyA"/>
    <property type="match status" value="1"/>
</dbReference>
<dbReference type="GO" id="GO:0051028">
    <property type="term" value="P:mRNA transport"/>
    <property type="evidence" value="ECO:0007669"/>
    <property type="project" value="UniProtKB-KW"/>
</dbReference>
<proteinExistence type="inferred from homology"/>
<keyword evidence="11" id="KW-0539">Nucleus</keyword>
<dbReference type="SUPFAM" id="SSF54928">
    <property type="entry name" value="RNA-binding domain, RBD"/>
    <property type="match status" value="3"/>
</dbReference>
<evidence type="ECO:0000256" key="14">
    <source>
        <dbReference type="RuleBase" id="RU362004"/>
    </source>
</evidence>
<feature type="compositionally biased region" description="Low complexity" evidence="16">
    <location>
        <begin position="27"/>
        <end position="53"/>
    </location>
</feature>
<feature type="compositionally biased region" description="Basic and acidic residues" evidence="16">
    <location>
        <begin position="774"/>
        <end position="790"/>
    </location>
</feature>
<gene>
    <name evidence="19" type="ORF">T310_6699</name>
</gene>
<evidence type="ECO:0000259" key="17">
    <source>
        <dbReference type="PROSITE" id="PS50102"/>
    </source>
</evidence>
<dbReference type="CDD" id="cd12379">
    <property type="entry name" value="RRM2_I_PABPs"/>
    <property type="match status" value="1"/>
</dbReference>
<sequence length="790" mass="85496">MSADVSTAPTVEDTTANGTADASANGTTTVESTTAENATSTTTTTTTSTTTTTQPHSASLYVGELDPSVTEAMLYELFSSIGQVASIRVCRDAVTRRSLGYAYVNYNNTADGERALEDLNYTLIKGRPCRIMWSQRDPALRKTGQGNVFIKNLDTAIDNKALHDTFAAFGNILSCKVAQDEYGNSKGYGFVHYETAEAANNAIKHVNGMLLNDKKVYVGHHISKKDRQSKFEEMKANFTNVYVKNIDLEATDDDFRELFGKYGEITSATISRDPETGKSRGFGFVNYSTHDSAQKAVDEMNDKEWRGQKLYVGRAQKKHEREEELRKQYEAARLEKQNKYQGVNLYVKNLTDDIDDEKLRELFSPFGTITSAKVMRDTSHLERLQQQQEAEKKEAEKKESEKKEAEKKEGEEAGKEEAKDKQEDKEKDGKKADKDKKEAEKKPQPLGKSKGFGFVCFSSPDEASKAVTEMNQRMVNGKPLYVALAQRKDVRKSQLEASIQARNTLRQQQAAAAAGMPQPYMQPTVFYGPGQQGFLPANAAGRGMAFAPQPGMVMPGMPGARPGQYPAAFPAQQGGRGIGNPNQQIPQNFGQIPMGAMQGAPGAMPNGLGYPQMAQAQAFGRGAGGRGQVPGVQGMPPNVPGMRGGPGYGQGRGNVPVQQGHVRPGQAGRGQNAPGPVPGSDAAPGGLTLQALTAAPPAQQKQMLGEALYPKVQAQQPELAGKITGMLLEMDNAELLGLLDDEAALRAKVEEALNVYDEYMKNKGAEGEASGDAAKQKEGAKEGATEESKS</sequence>
<feature type="region of interest" description="Disordered" evidence="16">
    <location>
        <begin position="764"/>
        <end position="790"/>
    </location>
</feature>
<name>A0A0F4YM13_RASE3</name>
<dbReference type="SUPFAM" id="SSF63570">
    <property type="entry name" value="PABC (PABP) domain"/>
    <property type="match status" value="1"/>
</dbReference>
<keyword evidence="20" id="KW-1185">Reference proteome</keyword>
<feature type="domain" description="PABC" evidence="18">
    <location>
        <begin position="684"/>
        <end position="761"/>
    </location>
</feature>
<evidence type="ECO:0000256" key="8">
    <source>
        <dbReference type="ARBA" id="ARBA00022816"/>
    </source>
</evidence>
<dbReference type="CDD" id="cd12381">
    <property type="entry name" value="RRM4_I_PABPs"/>
    <property type="match status" value="1"/>
</dbReference>
<dbReference type="PROSITE" id="PS51309">
    <property type="entry name" value="PABC"/>
    <property type="match status" value="1"/>
</dbReference>
<dbReference type="FunFam" id="1.10.1900.10:FF:000004">
    <property type="entry name" value="Polyadenylate-binding protein"/>
    <property type="match status" value="1"/>
</dbReference>
<keyword evidence="8" id="KW-0509">mRNA transport</keyword>
<evidence type="ECO:0000313" key="20">
    <source>
        <dbReference type="Proteomes" id="UP000053958"/>
    </source>
</evidence>
<dbReference type="STRING" id="1408163.A0A0F4YM13"/>
<evidence type="ECO:0000256" key="1">
    <source>
        <dbReference type="ARBA" id="ARBA00004123"/>
    </source>
</evidence>
<dbReference type="PROSITE" id="PS50102">
    <property type="entry name" value="RRM"/>
    <property type="match status" value="4"/>
</dbReference>
<dbReference type="EMBL" id="LASV01000358">
    <property type="protein sequence ID" value="KKA19332.1"/>
    <property type="molecule type" value="Genomic_DNA"/>
</dbReference>
<evidence type="ECO:0000256" key="12">
    <source>
        <dbReference type="ARBA" id="ARBA00024761"/>
    </source>
</evidence>
<comment type="function">
    <text evidence="12">Binds the poly(A) tail of mRNA. Appears to be an important mediator of the multiple roles of the poly(A) tail in mRNA biogenesis, stability and translation. In the nucleus, involved in both mRNA cleavage and polyadenylation. Is also required for efficient mRNA export to the cytoplasm. Acts in concert with a poly(A)-specific nuclease (PAN) to affect poly(A) tail shortening, which may occur concomitantly with either nucleocytoplasmic mRNA transport or translational initiation. In the cytoplasm, stimulates translation initiation and regulates mRNA decay through translation termination-coupled poly(A) shortening, probably mediated by PAN.</text>
</comment>
<dbReference type="GO" id="GO:0006397">
    <property type="term" value="P:mRNA processing"/>
    <property type="evidence" value="ECO:0007669"/>
    <property type="project" value="UniProtKB-KW"/>
</dbReference>
<dbReference type="GO" id="GO:0006417">
    <property type="term" value="P:regulation of translation"/>
    <property type="evidence" value="ECO:0007669"/>
    <property type="project" value="UniProtKB-KW"/>
</dbReference>
<feature type="domain" description="RRM" evidence="17">
    <location>
        <begin position="343"/>
        <end position="487"/>
    </location>
</feature>
<dbReference type="NCBIfam" id="TIGR01628">
    <property type="entry name" value="PABP-1234"/>
    <property type="match status" value="1"/>
</dbReference>
<keyword evidence="6" id="KW-0507">mRNA processing</keyword>
<feature type="domain" description="RRM" evidence="17">
    <location>
        <begin position="239"/>
        <end position="317"/>
    </location>
</feature>
<comment type="caution">
    <text evidence="19">The sequence shown here is derived from an EMBL/GenBank/DDBJ whole genome shotgun (WGS) entry which is preliminary data.</text>
</comment>
<dbReference type="Proteomes" id="UP000053958">
    <property type="component" value="Unassembled WGS sequence"/>
</dbReference>
<feature type="domain" description="RRM" evidence="17">
    <location>
        <begin position="146"/>
        <end position="223"/>
    </location>
</feature>
<dbReference type="InterPro" id="IPR000504">
    <property type="entry name" value="RRM_dom"/>
</dbReference>
<evidence type="ECO:0000259" key="18">
    <source>
        <dbReference type="PROSITE" id="PS51309"/>
    </source>
</evidence>
<dbReference type="PANTHER" id="PTHR24012">
    <property type="entry name" value="RNA BINDING PROTEIN"/>
    <property type="match status" value="1"/>
</dbReference>
<evidence type="ECO:0000256" key="7">
    <source>
        <dbReference type="ARBA" id="ARBA00022737"/>
    </source>
</evidence>
<feature type="coiled-coil region" evidence="15">
    <location>
        <begin position="312"/>
        <end position="339"/>
    </location>
</feature>
<dbReference type="InterPro" id="IPR034364">
    <property type="entry name" value="PABP_RRM1"/>
</dbReference>
<evidence type="ECO:0000256" key="15">
    <source>
        <dbReference type="SAM" id="Coils"/>
    </source>
</evidence>
<evidence type="ECO:0000256" key="6">
    <source>
        <dbReference type="ARBA" id="ARBA00022664"/>
    </source>
</evidence>
<dbReference type="InterPro" id="IPR012677">
    <property type="entry name" value="Nucleotide-bd_a/b_plait_sf"/>
</dbReference>
<evidence type="ECO:0000256" key="11">
    <source>
        <dbReference type="ARBA" id="ARBA00023242"/>
    </source>
</evidence>
<dbReference type="Gene3D" id="3.30.70.330">
    <property type="match status" value="4"/>
</dbReference>
<dbReference type="SMART" id="SM00360">
    <property type="entry name" value="RRM"/>
    <property type="match status" value="4"/>
</dbReference>
<feature type="compositionally biased region" description="Polar residues" evidence="16">
    <location>
        <begin position="1"/>
        <end position="26"/>
    </location>
</feature>
<keyword evidence="7" id="KW-0677">Repeat</keyword>
<feature type="domain" description="RRM" evidence="17">
    <location>
        <begin position="58"/>
        <end position="136"/>
    </location>
</feature>
<dbReference type="GO" id="GO:0003723">
    <property type="term" value="F:RNA binding"/>
    <property type="evidence" value="ECO:0007669"/>
    <property type="project" value="UniProtKB-UniRule"/>
</dbReference>
<evidence type="ECO:0000256" key="13">
    <source>
        <dbReference type="PROSITE-ProRule" id="PRU00176"/>
    </source>
</evidence>
<feature type="compositionally biased region" description="Basic and acidic residues" evidence="16">
    <location>
        <begin position="374"/>
        <end position="443"/>
    </location>
</feature>
<evidence type="ECO:0000256" key="5">
    <source>
        <dbReference type="ARBA" id="ARBA00022490"/>
    </source>
</evidence>
<dbReference type="InterPro" id="IPR035979">
    <property type="entry name" value="RBD_domain_sf"/>
</dbReference>
<dbReference type="CDD" id="cd12380">
    <property type="entry name" value="RRM3_I_PABPs"/>
    <property type="match status" value="1"/>
</dbReference>
<dbReference type="FunFam" id="3.30.70.330:FF:000003">
    <property type="entry name" value="Polyadenylate-binding protein"/>
    <property type="match status" value="1"/>
</dbReference>
<dbReference type="InterPro" id="IPR003954">
    <property type="entry name" value="RRM_euk-type"/>
</dbReference>
<evidence type="ECO:0000256" key="3">
    <source>
        <dbReference type="ARBA" id="ARBA00008557"/>
    </source>
</evidence>
<keyword evidence="5 14" id="KW-0963">Cytoplasm</keyword>
<dbReference type="SMART" id="SM00361">
    <property type="entry name" value="RRM_1"/>
    <property type="match status" value="3"/>
</dbReference>
<feature type="region of interest" description="Disordered" evidence="16">
    <location>
        <begin position="1"/>
        <end position="55"/>
    </location>
</feature>
<dbReference type="FunFam" id="3.30.70.330:FF:000355">
    <property type="entry name" value="Polyadenylate-binding protein"/>
    <property type="match status" value="1"/>
</dbReference>
<dbReference type="Pfam" id="PF00076">
    <property type="entry name" value="RRM_1"/>
    <property type="match status" value="5"/>
</dbReference>
<comment type="similarity">
    <text evidence="3 14">Belongs to the polyadenylate-binding protein type-1 family.</text>
</comment>
<dbReference type="InterPro" id="IPR002004">
    <property type="entry name" value="PABP_HYD_C"/>
</dbReference>
<dbReference type="InterPro" id="IPR045305">
    <property type="entry name" value="RRM2_I_PABPs"/>
</dbReference>
<dbReference type="InterPro" id="IPR006515">
    <property type="entry name" value="PABP_1234"/>
</dbReference>
<protein>
    <recommendedName>
        <fullName evidence="14">Polyadenylate-binding protein</fullName>
        <shortName evidence="14">PABP</shortName>
    </recommendedName>
</protein>
<keyword evidence="9" id="KW-0810">Translation regulation</keyword>
<dbReference type="GO" id="GO:0005634">
    <property type="term" value="C:nucleus"/>
    <property type="evidence" value="ECO:0007669"/>
    <property type="project" value="UniProtKB-SubCell"/>
</dbReference>
<organism evidence="19 20">
    <name type="scientific">Rasamsonia emersonii (strain ATCC 16479 / CBS 393.64 / IMI 116815)</name>
    <dbReference type="NCBI Taxonomy" id="1408163"/>
    <lineage>
        <taxon>Eukaryota</taxon>
        <taxon>Fungi</taxon>
        <taxon>Dikarya</taxon>
        <taxon>Ascomycota</taxon>
        <taxon>Pezizomycotina</taxon>
        <taxon>Eurotiomycetes</taxon>
        <taxon>Eurotiomycetidae</taxon>
        <taxon>Eurotiales</taxon>
        <taxon>Trichocomaceae</taxon>
        <taxon>Rasamsonia</taxon>
    </lineage>
</organism>
<evidence type="ECO:0000256" key="9">
    <source>
        <dbReference type="ARBA" id="ARBA00022845"/>
    </source>
</evidence>
<keyword evidence="15" id="KW-0175">Coiled coil</keyword>
<evidence type="ECO:0000256" key="4">
    <source>
        <dbReference type="ARBA" id="ARBA00022448"/>
    </source>
</evidence>
<comment type="subcellular location">
    <subcellularLocation>
        <location evidence="2 14">Cytoplasm</location>
    </subcellularLocation>
    <subcellularLocation>
        <location evidence="1">Nucleus</location>
    </subcellularLocation>
</comment>
<evidence type="ECO:0000313" key="19">
    <source>
        <dbReference type="EMBL" id="KKA19332.1"/>
    </source>
</evidence>
<dbReference type="InterPro" id="IPR036053">
    <property type="entry name" value="PABP-dom"/>
</dbReference>
<feature type="region of interest" description="Disordered" evidence="16">
    <location>
        <begin position="374"/>
        <end position="454"/>
    </location>
</feature>
<accession>A0A0F4YM13</accession>
<evidence type="ECO:0000256" key="10">
    <source>
        <dbReference type="ARBA" id="ARBA00022884"/>
    </source>
</evidence>
<dbReference type="AlphaFoldDB" id="A0A0F4YM13"/>
<dbReference type="FunFam" id="3.30.70.330:FF:000384">
    <property type="entry name" value="Polyadenylate-binding protein"/>
    <property type="match status" value="1"/>
</dbReference>
<reference evidence="19 20" key="1">
    <citation type="submission" date="2015-04" db="EMBL/GenBank/DDBJ databases">
        <authorList>
            <person name="Heijne W.H."/>
            <person name="Fedorova N.D."/>
            <person name="Nierman W.C."/>
            <person name="Vollebregt A.W."/>
            <person name="Zhao Z."/>
            <person name="Wu L."/>
            <person name="Kumar M."/>
            <person name="Stam H."/>
            <person name="van den Berg M.A."/>
            <person name="Pel H.J."/>
        </authorList>
    </citation>
    <scope>NUCLEOTIDE SEQUENCE [LARGE SCALE GENOMIC DNA]</scope>
    <source>
        <strain evidence="19 20">CBS 393.64</strain>
    </source>
</reference>
<keyword evidence="4" id="KW-0813">Transport</keyword>
<dbReference type="Pfam" id="PF00658">
    <property type="entry name" value="MLLE"/>
    <property type="match status" value="1"/>
</dbReference>
<dbReference type="CDD" id="cd12378">
    <property type="entry name" value="RRM1_I_PABPs"/>
    <property type="match status" value="1"/>
</dbReference>
<dbReference type="OrthoDB" id="19742at2759"/>
<feature type="region of interest" description="Disordered" evidence="16">
    <location>
        <begin position="647"/>
        <end position="687"/>
    </location>
</feature>
<dbReference type="GeneID" id="25318994"/>
<dbReference type="Gene3D" id="1.10.1900.10">
    <property type="entry name" value="c-terminal domain of poly(a) binding protein"/>
    <property type="match status" value="1"/>
</dbReference>
<evidence type="ECO:0000256" key="2">
    <source>
        <dbReference type="ARBA" id="ARBA00004496"/>
    </source>
</evidence>
<keyword evidence="10 13" id="KW-0694">RNA-binding</keyword>